<dbReference type="PIRSF" id="PIRSF006806">
    <property type="entry name" value="FTHF_cligase"/>
    <property type="match status" value="1"/>
</dbReference>
<dbReference type="NCBIfam" id="TIGR02727">
    <property type="entry name" value="MTHFS_bact"/>
    <property type="match status" value="1"/>
</dbReference>
<name>A0A1A9X3L9_9MUSC</name>
<evidence type="ECO:0000256" key="1">
    <source>
        <dbReference type="ARBA" id="ARBA00010638"/>
    </source>
</evidence>
<dbReference type="GO" id="GO:0005739">
    <property type="term" value="C:mitochondrion"/>
    <property type="evidence" value="ECO:0007669"/>
    <property type="project" value="TreeGrafter"/>
</dbReference>
<dbReference type="Proteomes" id="UP000091820">
    <property type="component" value="Unassembled WGS sequence"/>
</dbReference>
<dbReference type="PANTHER" id="PTHR23407">
    <property type="entry name" value="ATPASE INHIBITOR/5-FORMYLTETRAHYDROFOLATE CYCLO-LIGASE"/>
    <property type="match status" value="1"/>
</dbReference>
<evidence type="ECO:0000256" key="3">
    <source>
        <dbReference type="ARBA" id="ARBA00022840"/>
    </source>
</evidence>
<comment type="similarity">
    <text evidence="1 7">Belongs to the 5-formyltetrahydrofolate cyclo-ligase family.</text>
</comment>
<feature type="binding site" evidence="6">
    <location>
        <begin position="10"/>
        <end position="14"/>
    </location>
    <ligand>
        <name>ATP</name>
        <dbReference type="ChEBI" id="CHEBI:30616"/>
    </ligand>
</feature>
<keyword evidence="3 6" id="KW-0067">ATP-binding</keyword>
<keyword evidence="2 6" id="KW-0547">Nucleotide-binding</keyword>
<evidence type="ECO:0000256" key="2">
    <source>
        <dbReference type="ARBA" id="ARBA00022741"/>
    </source>
</evidence>
<dbReference type="Pfam" id="PF01812">
    <property type="entry name" value="5-FTHF_cyc-lig"/>
    <property type="match status" value="1"/>
</dbReference>
<sequence>MAKNLTNPLKTALRKRIKNDILKSLSNEIIERQSKAITEKVLQSEAFRAAQRISIYLSTHMEVNTSYLLSECFRLEKHVFVPSYEGECMEMLRLKNLREYHSLPLTKWNIRQPSIKDGRENALTNGHGIDLFLIPGVAFTRSGGRMGHGMGYYDTYLKRHQSVYPYKKTTLMALAFREQIVSEHELPLEAHDVRLHYIITE</sequence>
<evidence type="ECO:0000313" key="8">
    <source>
        <dbReference type="EnsemblMetazoa" id="GBRI043088-PA"/>
    </source>
</evidence>
<comment type="catalytic activity">
    <reaction evidence="4 7">
        <text>(6S)-5-formyl-5,6,7,8-tetrahydrofolate + ATP = (6R)-5,10-methenyltetrahydrofolate + ADP + phosphate</text>
        <dbReference type="Rhea" id="RHEA:10488"/>
        <dbReference type="ChEBI" id="CHEBI:30616"/>
        <dbReference type="ChEBI" id="CHEBI:43474"/>
        <dbReference type="ChEBI" id="CHEBI:57455"/>
        <dbReference type="ChEBI" id="CHEBI:57457"/>
        <dbReference type="ChEBI" id="CHEBI:456216"/>
        <dbReference type="EC" id="6.3.3.2"/>
    </reaction>
</comment>
<dbReference type="VEuPathDB" id="VectorBase:GBRI043088"/>
<evidence type="ECO:0000313" key="9">
    <source>
        <dbReference type="Proteomes" id="UP000091820"/>
    </source>
</evidence>
<dbReference type="EC" id="6.3.3.2" evidence="5 7"/>
<keyword evidence="9" id="KW-1185">Reference proteome</keyword>
<keyword evidence="7" id="KW-0479">Metal-binding</keyword>
<evidence type="ECO:0000256" key="6">
    <source>
        <dbReference type="PIRSR" id="PIRSR006806-1"/>
    </source>
</evidence>
<reference evidence="8" key="2">
    <citation type="submission" date="2020-05" db="UniProtKB">
        <authorList>
            <consortium name="EnsemblMetazoa"/>
        </authorList>
    </citation>
    <scope>IDENTIFICATION</scope>
    <source>
        <strain evidence="8">IAEA</strain>
    </source>
</reference>
<reference evidence="9" key="1">
    <citation type="submission" date="2014-03" db="EMBL/GenBank/DDBJ databases">
        <authorList>
            <person name="Aksoy S."/>
            <person name="Warren W."/>
            <person name="Wilson R.K."/>
        </authorList>
    </citation>
    <scope>NUCLEOTIDE SEQUENCE [LARGE SCALE GENOMIC DNA]</scope>
    <source>
        <strain evidence="9">IAEA</strain>
    </source>
</reference>
<dbReference type="EnsemblMetazoa" id="GBRI043088-RA">
    <property type="protein sequence ID" value="GBRI043088-PA"/>
    <property type="gene ID" value="GBRI043088"/>
</dbReference>
<dbReference type="AlphaFoldDB" id="A0A1A9X3L9"/>
<organism evidence="8 9">
    <name type="scientific">Glossina brevipalpis</name>
    <dbReference type="NCBI Taxonomy" id="37001"/>
    <lineage>
        <taxon>Eukaryota</taxon>
        <taxon>Metazoa</taxon>
        <taxon>Ecdysozoa</taxon>
        <taxon>Arthropoda</taxon>
        <taxon>Hexapoda</taxon>
        <taxon>Insecta</taxon>
        <taxon>Pterygota</taxon>
        <taxon>Neoptera</taxon>
        <taxon>Endopterygota</taxon>
        <taxon>Diptera</taxon>
        <taxon>Brachycera</taxon>
        <taxon>Muscomorpha</taxon>
        <taxon>Hippoboscoidea</taxon>
        <taxon>Glossinidae</taxon>
        <taxon>Glossina</taxon>
    </lineage>
</organism>
<proteinExistence type="inferred from homology"/>
<dbReference type="GO" id="GO:0030272">
    <property type="term" value="F:5-formyltetrahydrofolate cyclo-ligase activity"/>
    <property type="evidence" value="ECO:0007669"/>
    <property type="project" value="UniProtKB-EC"/>
</dbReference>
<evidence type="ECO:0000256" key="4">
    <source>
        <dbReference type="ARBA" id="ARBA00036539"/>
    </source>
</evidence>
<feature type="binding site" evidence="6">
    <location>
        <begin position="145"/>
        <end position="153"/>
    </location>
    <ligand>
        <name>ATP</name>
        <dbReference type="ChEBI" id="CHEBI:30616"/>
    </ligand>
</feature>
<dbReference type="GO" id="GO:0005524">
    <property type="term" value="F:ATP binding"/>
    <property type="evidence" value="ECO:0007669"/>
    <property type="project" value="UniProtKB-KW"/>
</dbReference>
<feature type="binding site" evidence="6">
    <location>
        <position position="57"/>
    </location>
    <ligand>
        <name>substrate</name>
    </ligand>
</feature>
<dbReference type="STRING" id="37001.A0A1A9X3L9"/>
<dbReference type="GO" id="GO:0035999">
    <property type="term" value="P:tetrahydrofolate interconversion"/>
    <property type="evidence" value="ECO:0007669"/>
    <property type="project" value="TreeGrafter"/>
</dbReference>
<accession>A0A1A9X3L9</accession>
<dbReference type="Gene3D" id="3.40.50.10420">
    <property type="entry name" value="NagB/RpiA/CoA transferase-like"/>
    <property type="match status" value="1"/>
</dbReference>
<evidence type="ECO:0000256" key="5">
    <source>
        <dbReference type="ARBA" id="ARBA00038966"/>
    </source>
</evidence>
<dbReference type="InterPro" id="IPR024185">
    <property type="entry name" value="FTHF_cligase-like_sf"/>
</dbReference>
<evidence type="ECO:0000256" key="7">
    <source>
        <dbReference type="RuleBase" id="RU361279"/>
    </source>
</evidence>
<dbReference type="SUPFAM" id="SSF100950">
    <property type="entry name" value="NagB/RpiA/CoA transferase-like"/>
    <property type="match status" value="1"/>
</dbReference>
<dbReference type="GO" id="GO:0009396">
    <property type="term" value="P:folic acid-containing compound biosynthetic process"/>
    <property type="evidence" value="ECO:0007669"/>
    <property type="project" value="TreeGrafter"/>
</dbReference>
<feature type="binding site" evidence="6">
    <location>
        <position position="62"/>
    </location>
    <ligand>
        <name>substrate</name>
    </ligand>
</feature>
<protein>
    <recommendedName>
        <fullName evidence="5 7">5-formyltetrahydrofolate cyclo-ligase</fullName>
        <ecNumber evidence="5 7">6.3.3.2</ecNumber>
    </recommendedName>
</protein>
<keyword evidence="7" id="KW-0460">Magnesium</keyword>
<dbReference type="PANTHER" id="PTHR23407:SF1">
    <property type="entry name" value="5-FORMYLTETRAHYDROFOLATE CYCLO-LIGASE"/>
    <property type="match status" value="1"/>
</dbReference>
<dbReference type="InterPro" id="IPR002698">
    <property type="entry name" value="FTHF_cligase"/>
</dbReference>
<dbReference type="InterPro" id="IPR037171">
    <property type="entry name" value="NagB/RpiA_transferase-like"/>
</dbReference>
<dbReference type="FunFam" id="3.40.50.10420:FF:000007">
    <property type="entry name" value="5-formyltetrahydrofolate cyclo-ligase"/>
    <property type="match status" value="1"/>
</dbReference>
<comment type="cofactor">
    <cofactor evidence="7">
        <name>Mg(2+)</name>
        <dbReference type="ChEBI" id="CHEBI:18420"/>
    </cofactor>
</comment>
<dbReference type="GO" id="GO:0046872">
    <property type="term" value="F:metal ion binding"/>
    <property type="evidence" value="ECO:0007669"/>
    <property type="project" value="UniProtKB-KW"/>
</dbReference>